<dbReference type="Proteomes" id="UP000199412">
    <property type="component" value="Unassembled WGS sequence"/>
</dbReference>
<keyword evidence="5" id="KW-1185">Reference proteome</keyword>
<dbReference type="RefSeq" id="WP_092785348.1">
    <property type="nucleotide sequence ID" value="NZ_FNAP01000005.1"/>
</dbReference>
<dbReference type="STRING" id="69960.SAMN05421720_105227"/>
<protein>
    <submittedName>
        <fullName evidence="4">Polysaccharide export outer membrane protein</fullName>
    </submittedName>
</protein>
<dbReference type="PROSITE" id="PS51257">
    <property type="entry name" value="PROKAR_LIPOPROTEIN"/>
    <property type="match status" value="1"/>
</dbReference>
<dbReference type="PANTHER" id="PTHR33619:SF3">
    <property type="entry name" value="POLYSACCHARIDE EXPORT PROTEIN GFCE-RELATED"/>
    <property type="match status" value="1"/>
</dbReference>
<feature type="domain" description="Polysaccharide export protein N-terminal" evidence="2">
    <location>
        <begin position="67"/>
        <end position="127"/>
    </location>
</feature>
<dbReference type="PANTHER" id="PTHR33619">
    <property type="entry name" value="POLYSACCHARIDE EXPORT PROTEIN GFCE-RELATED"/>
    <property type="match status" value="1"/>
</dbReference>
<dbReference type="OrthoDB" id="197007at2"/>
<dbReference type="Gene3D" id="3.10.560.10">
    <property type="entry name" value="Outer membrane lipoprotein wza domain like"/>
    <property type="match status" value="1"/>
</dbReference>
<proteinExistence type="predicted"/>
<dbReference type="InterPro" id="IPR003715">
    <property type="entry name" value="Poly_export_N"/>
</dbReference>
<evidence type="ECO:0000259" key="3">
    <source>
        <dbReference type="Pfam" id="PF10531"/>
    </source>
</evidence>
<dbReference type="InterPro" id="IPR019554">
    <property type="entry name" value="Soluble_ligand-bd"/>
</dbReference>
<sequence length="333" mass="35876">MTLAVRQITVGIGLIFILGGCAETFPKTLGESLQAETPASLLGSETLYNLRPYDVVTAAYFFLNQEGTFNLRSGDEVEVRFATAPDLNVTQTVRTDGKVSLPYLGDVKIGGMTASQARGVVTGGYANIFPPNDVFFGIVRSHTRSDELRAVISSNDEGQRWLARVGPDGRSSLPGIGTFTAAGRPVDEVEAEVNDRYAEAGWGDVRVTLGLLETQPVNVYVLGAVAQPGAYPITTTVSLQQAVAQAGGYRDDADLESIYLLRKDDGTYELRKFETEMLFLAGGTSILELKSDDVVYVPRSGLSITAEKMRELADILLLNGFTGGASLSYPLRR</sequence>
<dbReference type="InterPro" id="IPR049712">
    <property type="entry name" value="Poly_export"/>
</dbReference>
<dbReference type="Pfam" id="PF02563">
    <property type="entry name" value="Poly_export"/>
    <property type="match status" value="1"/>
</dbReference>
<evidence type="ECO:0000256" key="1">
    <source>
        <dbReference type="ARBA" id="ARBA00022729"/>
    </source>
</evidence>
<dbReference type="GO" id="GO:0015159">
    <property type="term" value="F:polysaccharide transmembrane transporter activity"/>
    <property type="evidence" value="ECO:0007669"/>
    <property type="project" value="InterPro"/>
</dbReference>
<reference evidence="4 5" key="1">
    <citation type="submission" date="2016-10" db="EMBL/GenBank/DDBJ databases">
        <authorList>
            <person name="de Groot N.N."/>
        </authorList>
    </citation>
    <scope>NUCLEOTIDE SEQUENCE [LARGE SCALE GENOMIC DNA]</scope>
    <source>
        <strain evidence="4 5">ATCC 700224</strain>
    </source>
</reference>
<organism evidence="4 5">
    <name type="scientific">Rhodospira trueperi</name>
    <dbReference type="NCBI Taxonomy" id="69960"/>
    <lineage>
        <taxon>Bacteria</taxon>
        <taxon>Pseudomonadati</taxon>
        <taxon>Pseudomonadota</taxon>
        <taxon>Alphaproteobacteria</taxon>
        <taxon>Rhodospirillales</taxon>
        <taxon>Rhodospirillaceae</taxon>
        <taxon>Rhodospira</taxon>
    </lineage>
</organism>
<gene>
    <name evidence="4" type="ORF">SAMN05421720_105227</name>
</gene>
<dbReference type="AlphaFoldDB" id="A0A1G7BYH3"/>
<evidence type="ECO:0000313" key="5">
    <source>
        <dbReference type="Proteomes" id="UP000199412"/>
    </source>
</evidence>
<accession>A0A1G7BYH3</accession>
<name>A0A1G7BYH3_9PROT</name>
<dbReference type="EMBL" id="FNAP01000005">
    <property type="protein sequence ID" value="SDE32089.1"/>
    <property type="molecule type" value="Genomic_DNA"/>
</dbReference>
<evidence type="ECO:0000313" key="4">
    <source>
        <dbReference type="EMBL" id="SDE32089.1"/>
    </source>
</evidence>
<dbReference type="Gene3D" id="3.30.1950.10">
    <property type="entry name" value="wza like domain"/>
    <property type="match status" value="1"/>
</dbReference>
<dbReference type="Pfam" id="PF10531">
    <property type="entry name" value="SLBB"/>
    <property type="match status" value="1"/>
</dbReference>
<evidence type="ECO:0000259" key="2">
    <source>
        <dbReference type="Pfam" id="PF02563"/>
    </source>
</evidence>
<feature type="domain" description="Soluble ligand binding" evidence="3">
    <location>
        <begin position="219"/>
        <end position="266"/>
    </location>
</feature>
<keyword evidence="1" id="KW-0732">Signal</keyword>